<feature type="compositionally biased region" description="Polar residues" evidence="1">
    <location>
        <begin position="1521"/>
        <end position="1536"/>
    </location>
</feature>
<accession>R7UTB4</accession>
<dbReference type="InterPro" id="IPR029249">
    <property type="entry name" value="Rotatin_N"/>
</dbReference>
<name>R7UTB4_CAPTE</name>
<dbReference type="InterPro" id="IPR016024">
    <property type="entry name" value="ARM-type_fold"/>
</dbReference>
<dbReference type="EnsemblMetazoa" id="CapteT220120">
    <property type="protein sequence ID" value="CapteP220120"/>
    <property type="gene ID" value="CapteG220120"/>
</dbReference>
<evidence type="ECO:0000259" key="2">
    <source>
        <dbReference type="Pfam" id="PF14726"/>
    </source>
</evidence>
<dbReference type="InterPro" id="IPR011989">
    <property type="entry name" value="ARM-like"/>
</dbReference>
<evidence type="ECO:0000313" key="4">
    <source>
        <dbReference type="EnsemblMetazoa" id="CapteP220120"/>
    </source>
</evidence>
<dbReference type="OMA" id="FCKCVGL"/>
<keyword evidence="5" id="KW-1185">Reference proteome</keyword>
<feature type="region of interest" description="Disordered" evidence="1">
    <location>
        <begin position="1521"/>
        <end position="1546"/>
    </location>
</feature>
<dbReference type="GO" id="GO:0005813">
    <property type="term" value="C:centrosome"/>
    <property type="evidence" value="ECO:0007669"/>
    <property type="project" value="InterPro"/>
</dbReference>
<dbReference type="Pfam" id="PF14726">
    <property type="entry name" value="RTTN_N"/>
    <property type="match status" value="1"/>
</dbReference>
<feature type="region of interest" description="Disordered" evidence="1">
    <location>
        <begin position="204"/>
        <end position="231"/>
    </location>
</feature>
<sequence>MLGAPLSSFVQDQWKRSVSDGEAALASAVAELRDVVRGHLSSILSIAEARRLLLELYNDFPLDNRVQSHRLEEIRVRALKSILTKLEHDLLCDADLIQEKYLHIQLLEWFNLASCPMVKEVLQLIKRLTKHQSAAQIYMDLGAIEFFSQLRSNLDQVHRPLIDAILDQLFHLPSTAAPGHIEHCVYKQQPPCETPKAPAQYLDSTVQSSSTLEEGRERSTEGKFPSPPDSRIGYFRDGPAEGVVQVTANCFRFATFPWITLTPTDKHVLSSTDNSLRSSDPSLVVCACEFLSDVVFQDFPAEVFLQRPVMIKSLLSLLTVPTSENVTAAVNAACTLHDLAQCIQMRIFYYQDPSVYSPKQDFSSSANSSSSFLSHSLASTDSRPSVVGHSELRPQGDGQDGDNSSAGSSFLRMDEYGERTDVDEIQTLQFMQWSIPQYCMAVMDKILPCLKSSHEEFIVHALQLLHQVTVLLKESVDVQLLWTDQSIPAREMVEKFIDCLEMLGDILYLHHHSNLNSSTPSNDITRHRVSFASIASYVCDLLSCVVPEDLISSIIPKEFIPVLSMMIQDDSLSYSYPSIRRTCLKFLAQLDLDAFNSFSHALEICQSLRCKRQSANPNTMQDSKRLVLTLLSHPVESIRTQAYEKAEQIVKEALGVEHVTEPTSSAASAIAFLVDRKMLYQIITFGMNDSEPKVVSLSSSILVHLLQSELLLPSSLWKQFLQSIIPLMAALQSHCNKESTLGGIILSLASTEGRSELPGVLPFIERFRGALRLLLSADKRLRADGLGRLAYFLAHEEDSLHKVPLFSEMDLTNLSALFVMETPRSLIDDDLSPSVFNAEGLQKVLAIFSSKTLDASVRKSASEQLAIMLQDPRLHALFVQSGGLAQIQSYMKLAVMKNDPDEEPRDAYRMLLPTMTKMLRCLVQADFSLRHKLAHEASTYFTILRGVLLHATDWEARKESAELMTFLLFDELSSVDTWSFDERPKCTTFSLPQYIIQKYRLPFKPQGVIKCSPHAPILPPEPDPLKEGDLAEMLRLTWNISWHSGIECAIRDGGDSLSHEAQLFSSRLQLTSVDLSVLEVSYLDHGVQKCIHGIQNATSHHAVSEALCTLKSQLLIGGPSNRAAAMETLQKFPWRSALERFLQVAPSSTDDEQLLADVLSVFSMIVSSDVPEEVLNWMGTMAHLQNGAFLNLLMRSENTQDLPEATLHVRRMLNRQLLKFIQCYVAKCPFSLSDSRSLQRVRGELANGVLSRIHRPGTVQSYNLPSLEATLTCLMHITARTGWSVASVESDSLNLCQQMLQCLLEVVSAFHIGRGGMSMSFMGRGVTRSSTLCLRHLALEMHSQLHSKDWPRNWLHSREATPNSVGESGFHWLIPLWTYRDTEVRAAGFGIATALASTESGRITLATQCQHIPGGIWGAAFSLLLDQSECSLVREQAAHLLVNLTSKPLPTEATDSAANVWQGPIVQNEDNLTSLVGLPALQALLQFSQFFPEMVTVLAQYYSQPAIHPVSIAGQSSFTTPTESQLTMTTNDSASHSTDRPSQVGGVQIDERSINFQNIQIMTSTPQHHILQSADTNASQSASSTVPDASGVQASQPSSPLSAKAAVSHGNAASESHDSHGPEYPSVATPCLIAAVAKLLSNLIAMSPKDMIASIQEVGLHSAFINLLDAGLLEAYCTELKSTEYKKQFLIAFGDLLRCHANALDLVTQLVVLDPAIRGQLLQETNTWKQIVKLLGISYTDDSDSAKLCEDLWERTLSLFAALLQADSSSTIETLGSIFDEKETEPRLMFSCHIFVSLLFSEEGRLISKIGNERKAGLYLVSDHLDKTKNQGMNGANGGILCGVLIKNFHVLLMKPMERFFASKSACVGALKALLAVSTAAKTVALEGLLMNLQALDFAKPPANKKRNPLMIEMHQIIDVLRNFMFENLEVKMAAYEYGLGNMVHKIWAWCQMDSALMLSVLALLATFASRCPQACSSLAVTSPHDNIDKPGLKGQYSNSSLVHCLMKVAQKEASNHGNATLLRKAFSVLSTLALSQECSGILWKSNFLHEFSALAPKKSRKSKNQQIVENLWLELMVNLSFSTEGQNLIMKINDSVDLLVEFGLLGHDGKQKNCVLIIRNLCFHTTNKTKLLANDKVLPFLLRCLEAGGSDVKSISCSALLALVYNSQKAKGVLKNAHVMRKLEEAHKHLTSLAEMDWAQVSAANLQSVTYLLKA</sequence>
<dbReference type="PANTHER" id="PTHR31691">
    <property type="entry name" value="ROTATIN"/>
    <property type="match status" value="1"/>
</dbReference>
<evidence type="ECO:0000313" key="3">
    <source>
        <dbReference type="EMBL" id="ELU06616.1"/>
    </source>
</evidence>
<organism evidence="3">
    <name type="scientific">Capitella teleta</name>
    <name type="common">Polychaete worm</name>
    <dbReference type="NCBI Taxonomy" id="283909"/>
    <lineage>
        <taxon>Eukaryota</taxon>
        <taxon>Metazoa</taxon>
        <taxon>Spiralia</taxon>
        <taxon>Lophotrochozoa</taxon>
        <taxon>Annelida</taxon>
        <taxon>Polychaeta</taxon>
        <taxon>Sedentaria</taxon>
        <taxon>Scolecida</taxon>
        <taxon>Capitellidae</taxon>
        <taxon>Capitella</taxon>
    </lineage>
</organism>
<dbReference type="PANTHER" id="PTHR31691:SF1">
    <property type="entry name" value="ROTATIN"/>
    <property type="match status" value="1"/>
</dbReference>
<dbReference type="EMBL" id="KB300511">
    <property type="protein sequence ID" value="ELU06616.1"/>
    <property type="molecule type" value="Genomic_DNA"/>
</dbReference>
<dbReference type="GO" id="GO:0032053">
    <property type="term" value="P:ciliary basal body organization"/>
    <property type="evidence" value="ECO:0007669"/>
    <property type="project" value="TreeGrafter"/>
</dbReference>
<protein>
    <recommendedName>
        <fullName evidence="2">Rotatin N-terminal domain-containing protein</fullName>
    </recommendedName>
</protein>
<dbReference type="GO" id="GO:0010457">
    <property type="term" value="P:centriole-centriole cohesion"/>
    <property type="evidence" value="ECO:0007669"/>
    <property type="project" value="TreeGrafter"/>
</dbReference>
<dbReference type="SUPFAM" id="SSF48371">
    <property type="entry name" value="ARM repeat"/>
    <property type="match status" value="3"/>
</dbReference>
<feature type="domain" description="Rotatin N-terminal" evidence="2">
    <location>
        <begin position="73"/>
        <end position="169"/>
    </location>
</feature>
<dbReference type="Proteomes" id="UP000014760">
    <property type="component" value="Unassembled WGS sequence"/>
</dbReference>
<dbReference type="GO" id="GO:0036064">
    <property type="term" value="C:ciliary basal body"/>
    <property type="evidence" value="ECO:0007669"/>
    <property type="project" value="InterPro"/>
</dbReference>
<feature type="region of interest" description="Disordered" evidence="1">
    <location>
        <begin position="375"/>
        <end position="409"/>
    </location>
</feature>
<reference evidence="3 5" key="2">
    <citation type="journal article" date="2013" name="Nature">
        <title>Insights into bilaterian evolution from three spiralian genomes.</title>
        <authorList>
            <person name="Simakov O."/>
            <person name="Marletaz F."/>
            <person name="Cho S.J."/>
            <person name="Edsinger-Gonzales E."/>
            <person name="Havlak P."/>
            <person name="Hellsten U."/>
            <person name="Kuo D.H."/>
            <person name="Larsson T."/>
            <person name="Lv J."/>
            <person name="Arendt D."/>
            <person name="Savage R."/>
            <person name="Osoegawa K."/>
            <person name="de Jong P."/>
            <person name="Grimwood J."/>
            <person name="Chapman J.A."/>
            <person name="Shapiro H."/>
            <person name="Aerts A."/>
            <person name="Otillar R.P."/>
            <person name="Terry A.Y."/>
            <person name="Boore J.L."/>
            <person name="Grigoriev I.V."/>
            <person name="Lindberg D.R."/>
            <person name="Seaver E.C."/>
            <person name="Weisblat D.A."/>
            <person name="Putnam N.H."/>
            <person name="Rokhsar D.S."/>
        </authorList>
    </citation>
    <scope>NUCLEOTIDE SEQUENCE</scope>
    <source>
        <strain evidence="3 5">I ESC-2004</strain>
    </source>
</reference>
<dbReference type="InterPro" id="IPR030791">
    <property type="entry name" value="Rotatin"/>
</dbReference>
<dbReference type="GO" id="GO:0007099">
    <property type="term" value="P:centriole replication"/>
    <property type="evidence" value="ECO:0007669"/>
    <property type="project" value="TreeGrafter"/>
</dbReference>
<dbReference type="EMBL" id="AMQN01001183">
    <property type="status" value="NOT_ANNOTATED_CDS"/>
    <property type="molecule type" value="Genomic_DNA"/>
</dbReference>
<reference evidence="4" key="3">
    <citation type="submission" date="2015-06" db="UniProtKB">
        <authorList>
            <consortium name="EnsemblMetazoa"/>
        </authorList>
    </citation>
    <scope>IDENTIFICATION</scope>
</reference>
<feature type="compositionally biased region" description="Polar residues" evidence="1">
    <location>
        <begin position="1573"/>
        <end position="1601"/>
    </location>
</feature>
<gene>
    <name evidence="3" type="ORF">CAPTEDRAFT_220120</name>
</gene>
<dbReference type="Gene3D" id="1.25.10.10">
    <property type="entry name" value="Leucine-rich Repeat Variant"/>
    <property type="match status" value="1"/>
</dbReference>
<reference evidence="5" key="1">
    <citation type="submission" date="2012-12" db="EMBL/GenBank/DDBJ databases">
        <authorList>
            <person name="Hellsten U."/>
            <person name="Grimwood J."/>
            <person name="Chapman J.A."/>
            <person name="Shapiro H."/>
            <person name="Aerts A."/>
            <person name="Otillar R.P."/>
            <person name="Terry A.Y."/>
            <person name="Boore J.L."/>
            <person name="Simakov O."/>
            <person name="Marletaz F."/>
            <person name="Cho S.-J."/>
            <person name="Edsinger-Gonzales E."/>
            <person name="Havlak P."/>
            <person name="Kuo D.-H."/>
            <person name="Larsson T."/>
            <person name="Lv J."/>
            <person name="Arendt D."/>
            <person name="Savage R."/>
            <person name="Osoegawa K."/>
            <person name="de Jong P."/>
            <person name="Lindberg D.R."/>
            <person name="Seaver E.C."/>
            <person name="Weisblat D.A."/>
            <person name="Putnam N.H."/>
            <person name="Grigoriev I.V."/>
            <person name="Rokhsar D.S."/>
        </authorList>
    </citation>
    <scope>NUCLEOTIDE SEQUENCE</scope>
    <source>
        <strain evidence="5">I ESC-2004</strain>
    </source>
</reference>
<dbReference type="OrthoDB" id="428850at2759"/>
<dbReference type="STRING" id="283909.R7UTB4"/>
<dbReference type="HOGENOM" id="CLU_001318_0_0_1"/>
<proteinExistence type="predicted"/>
<evidence type="ECO:0000313" key="5">
    <source>
        <dbReference type="Proteomes" id="UP000014760"/>
    </source>
</evidence>
<feature type="region of interest" description="Disordered" evidence="1">
    <location>
        <begin position="1570"/>
        <end position="1623"/>
    </location>
</feature>
<dbReference type="GO" id="GO:0005814">
    <property type="term" value="C:centriole"/>
    <property type="evidence" value="ECO:0007669"/>
    <property type="project" value="TreeGrafter"/>
</dbReference>
<evidence type="ECO:0000256" key="1">
    <source>
        <dbReference type="SAM" id="MobiDB-lite"/>
    </source>
</evidence>